<sequence>MAIEVDAAVLASTAVSLANARPSTRRAPDGGPRRRWARPETFLLLVVGLLYLNQVLFTVYVLRVHGGDTSFIGKYLPPGYFVLADGPAMRGLAAHFPMPELLAPSLLRVQAFLELPFALLAYVTVLRWLDRGLYRRLASSWLVWAASLSYTFVLCTVEWSLHNPYTVDDIVIRLCSAVLTPLLLQWLARREEEGSERVSFARMLLFAASVWALGHLVLSVYDTALLYNLGHLGGRLPGAMAALGVLVAARWASPRLAWGQAGPALTSIVAGLRWALLLFFVPALAVRYGVNFGSPLIAAAAGLLVCLVAAACTLREVLGDAGTTRRLLWAGQVVVALLAGAVTGYAAVRLVADTYYEAGLLRGAALCFAVVVGVCALTDRRLPRGRGDSGLPP</sequence>
<keyword evidence="3" id="KW-1185">Reference proteome</keyword>
<feature type="transmembrane region" description="Helical" evidence="1">
    <location>
        <begin position="326"/>
        <end position="348"/>
    </location>
</feature>
<organism evidence="2 3">
    <name type="scientific">Actinomadura darangshiensis</name>
    <dbReference type="NCBI Taxonomy" id="705336"/>
    <lineage>
        <taxon>Bacteria</taxon>
        <taxon>Bacillati</taxon>
        <taxon>Actinomycetota</taxon>
        <taxon>Actinomycetes</taxon>
        <taxon>Streptosporangiales</taxon>
        <taxon>Thermomonosporaceae</taxon>
        <taxon>Actinomadura</taxon>
    </lineage>
</organism>
<feature type="transmembrane region" description="Helical" evidence="1">
    <location>
        <begin position="264"/>
        <end position="286"/>
    </location>
</feature>
<protein>
    <submittedName>
        <fullName evidence="2">Uncharacterized protein</fullName>
    </submittedName>
</protein>
<reference evidence="2 3" key="1">
    <citation type="submission" date="2019-03" db="EMBL/GenBank/DDBJ databases">
        <title>Draft genome sequences of novel Actinobacteria.</title>
        <authorList>
            <person name="Sahin N."/>
            <person name="Ay H."/>
            <person name="Saygin H."/>
        </authorList>
    </citation>
    <scope>NUCLEOTIDE SEQUENCE [LARGE SCALE GENOMIC DNA]</scope>
    <source>
        <strain evidence="2 3">DSM 45941</strain>
    </source>
</reference>
<evidence type="ECO:0000313" key="3">
    <source>
        <dbReference type="Proteomes" id="UP000295578"/>
    </source>
</evidence>
<feature type="transmembrane region" description="Helical" evidence="1">
    <location>
        <begin position="292"/>
        <end position="314"/>
    </location>
</feature>
<feature type="transmembrane region" description="Helical" evidence="1">
    <location>
        <begin position="171"/>
        <end position="188"/>
    </location>
</feature>
<dbReference type="Proteomes" id="UP000295578">
    <property type="component" value="Unassembled WGS sequence"/>
</dbReference>
<keyword evidence="1" id="KW-0812">Transmembrane</keyword>
<accession>A0A4R5B889</accession>
<feature type="transmembrane region" description="Helical" evidence="1">
    <location>
        <begin position="107"/>
        <end position="129"/>
    </location>
</feature>
<evidence type="ECO:0000256" key="1">
    <source>
        <dbReference type="SAM" id="Phobius"/>
    </source>
</evidence>
<feature type="transmembrane region" description="Helical" evidence="1">
    <location>
        <begin position="233"/>
        <end position="252"/>
    </location>
</feature>
<feature type="transmembrane region" description="Helical" evidence="1">
    <location>
        <begin position="360"/>
        <end position="378"/>
    </location>
</feature>
<dbReference type="RefSeq" id="WP_132198417.1">
    <property type="nucleotide sequence ID" value="NZ_SMKY01000068.1"/>
</dbReference>
<dbReference type="EMBL" id="SMKY01000068">
    <property type="protein sequence ID" value="TDD82181.1"/>
    <property type="molecule type" value="Genomic_DNA"/>
</dbReference>
<gene>
    <name evidence="2" type="ORF">E1293_17190</name>
</gene>
<keyword evidence="1" id="KW-0472">Membrane</keyword>
<feature type="transmembrane region" description="Helical" evidence="1">
    <location>
        <begin position="200"/>
        <end position="221"/>
    </location>
</feature>
<name>A0A4R5B889_9ACTN</name>
<comment type="caution">
    <text evidence="2">The sequence shown here is derived from an EMBL/GenBank/DDBJ whole genome shotgun (WGS) entry which is preliminary data.</text>
</comment>
<keyword evidence="1" id="KW-1133">Transmembrane helix</keyword>
<proteinExistence type="predicted"/>
<feature type="transmembrane region" description="Helical" evidence="1">
    <location>
        <begin position="42"/>
        <end position="62"/>
    </location>
</feature>
<dbReference type="AlphaFoldDB" id="A0A4R5B889"/>
<dbReference type="OrthoDB" id="3683456at2"/>
<evidence type="ECO:0000313" key="2">
    <source>
        <dbReference type="EMBL" id="TDD82181.1"/>
    </source>
</evidence>
<feature type="transmembrane region" description="Helical" evidence="1">
    <location>
        <begin position="141"/>
        <end position="159"/>
    </location>
</feature>